<name>A0A4C1U3C7_EUMVA</name>
<comment type="caution">
    <text evidence="1">The sequence shown here is derived from an EMBL/GenBank/DDBJ whole genome shotgun (WGS) entry which is preliminary data.</text>
</comment>
<evidence type="ECO:0000313" key="2">
    <source>
        <dbReference type="Proteomes" id="UP000299102"/>
    </source>
</evidence>
<protein>
    <submittedName>
        <fullName evidence="1">Uncharacterized protein</fullName>
    </submittedName>
</protein>
<dbReference type="Proteomes" id="UP000299102">
    <property type="component" value="Unassembled WGS sequence"/>
</dbReference>
<keyword evidence="2" id="KW-1185">Reference proteome</keyword>
<proteinExistence type="predicted"/>
<dbReference type="AlphaFoldDB" id="A0A4C1U3C7"/>
<evidence type="ECO:0000313" key="1">
    <source>
        <dbReference type="EMBL" id="GBP20779.1"/>
    </source>
</evidence>
<dbReference type="EMBL" id="BGZK01000122">
    <property type="protein sequence ID" value="GBP20779.1"/>
    <property type="molecule type" value="Genomic_DNA"/>
</dbReference>
<accession>A0A4C1U3C7</accession>
<gene>
    <name evidence="1" type="ORF">EVAR_14505_1</name>
</gene>
<sequence length="110" mass="12910">MEKPLARLAARADAARGSFLLRRANARKLLMCRREGCKAFIVLIIDRKKSIRIMQLFRAQRARFKGRAPRREVMRPWEGSTSTPFILVRATCHESRKTFKSEQKNFYKVI</sequence>
<reference evidence="1 2" key="1">
    <citation type="journal article" date="2019" name="Commun. Biol.">
        <title>The bagworm genome reveals a unique fibroin gene that provides high tensile strength.</title>
        <authorList>
            <person name="Kono N."/>
            <person name="Nakamura H."/>
            <person name="Ohtoshi R."/>
            <person name="Tomita M."/>
            <person name="Numata K."/>
            <person name="Arakawa K."/>
        </authorList>
    </citation>
    <scope>NUCLEOTIDE SEQUENCE [LARGE SCALE GENOMIC DNA]</scope>
</reference>
<organism evidence="1 2">
    <name type="scientific">Eumeta variegata</name>
    <name type="common">Bagworm moth</name>
    <name type="synonym">Eumeta japonica</name>
    <dbReference type="NCBI Taxonomy" id="151549"/>
    <lineage>
        <taxon>Eukaryota</taxon>
        <taxon>Metazoa</taxon>
        <taxon>Ecdysozoa</taxon>
        <taxon>Arthropoda</taxon>
        <taxon>Hexapoda</taxon>
        <taxon>Insecta</taxon>
        <taxon>Pterygota</taxon>
        <taxon>Neoptera</taxon>
        <taxon>Endopterygota</taxon>
        <taxon>Lepidoptera</taxon>
        <taxon>Glossata</taxon>
        <taxon>Ditrysia</taxon>
        <taxon>Tineoidea</taxon>
        <taxon>Psychidae</taxon>
        <taxon>Oiketicinae</taxon>
        <taxon>Eumeta</taxon>
    </lineage>
</organism>